<feature type="region of interest" description="Disordered" evidence="1">
    <location>
        <begin position="134"/>
        <end position="170"/>
    </location>
</feature>
<gene>
    <name evidence="2" type="ORF">CB5_LOCUS17053</name>
</gene>
<sequence>MAAAARGTAATGGGGRRVGKTASERAQACLYDKMTGYTRVWMTRLVRRVSHRLRVELPKLCQFRPNEGASAAGASVPPAKIVVVAVVVIVVKVGAATGAVITRRSAVPKCPAPKVGPGDSSCSLLLQELMEHTGERRQLTPHRWPPRLRATGYEHHPATQGQHAPHHLRP</sequence>
<dbReference type="AlphaFoldDB" id="A0A6V7PSL0"/>
<name>A0A6V7PSL0_ANACO</name>
<evidence type="ECO:0000256" key="1">
    <source>
        <dbReference type="SAM" id="MobiDB-lite"/>
    </source>
</evidence>
<accession>A0A6V7PSL0</accession>
<proteinExistence type="predicted"/>
<organism evidence="2">
    <name type="scientific">Ananas comosus var. bracteatus</name>
    <name type="common">red pineapple</name>
    <dbReference type="NCBI Taxonomy" id="296719"/>
    <lineage>
        <taxon>Eukaryota</taxon>
        <taxon>Viridiplantae</taxon>
        <taxon>Streptophyta</taxon>
        <taxon>Embryophyta</taxon>
        <taxon>Tracheophyta</taxon>
        <taxon>Spermatophyta</taxon>
        <taxon>Magnoliopsida</taxon>
        <taxon>Liliopsida</taxon>
        <taxon>Poales</taxon>
        <taxon>Bromeliaceae</taxon>
        <taxon>Bromelioideae</taxon>
        <taxon>Ananas</taxon>
    </lineage>
</organism>
<evidence type="ECO:0000313" key="2">
    <source>
        <dbReference type="EMBL" id="CAD1833842.1"/>
    </source>
</evidence>
<reference evidence="2" key="1">
    <citation type="submission" date="2020-07" db="EMBL/GenBank/DDBJ databases">
        <authorList>
            <person name="Lin J."/>
        </authorList>
    </citation>
    <scope>NUCLEOTIDE SEQUENCE</scope>
</reference>
<protein>
    <submittedName>
        <fullName evidence="2">Uncharacterized protein</fullName>
    </submittedName>
</protein>
<dbReference type="EMBL" id="LR862151">
    <property type="protein sequence ID" value="CAD1833842.1"/>
    <property type="molecule type" value="Genomic_DNA"/>
</dbReference>